<feature type="non-terminal residue" evidence="2">
    <location>
        <position position="71"/>
    </location>
</feature>
<comment type="caution">
    <text evidence="2">The sequence shown here is derived from an EMBL/GenBank/DDBJ whole genome shotgun (WGS) entry which is preliminary data.</text>
</comment>
<evidence type="ECO:0000313" key="2">
    <source>
        <dbReference type="EMBL" id="GAF97863.1"/>
    </source>
</evidence>
<accession>X0TW90</accession>
<keyword evidence="1" id="KW-0472">Membrane</keyword>
<name>X0TW90_9ZZZZ</name>
<gene>
    <name evidence="2" type="ORF">S01H1_26574</name>
</gene>
<reference evidence="2" key="1">
    <citation type="journal article" date="2014" name="Front. Microbiol.">
        <title>High frequency of phylogenetically diverse reductive dehalogenase-homologous genes in deep subseafloor sedimentary metagenomes.</title>
        <authorList>
            <person name="Kawai M."/>
            <person name="Futagami T."/>
            <person name="Toyoda A."/>
            <person name="Takaki Y."/>
            <person name="Nishi S."/>
            <person name="Hori S."/>
            <person name="Arai W."/>
            <person name="Tsubouchi T."/>
            <person name="Morono Y."/>
            <person name="Uchiyama I."/>
            <person name="Ito T."/>
            <person name="Fujiyama A."/>
            <person name="Inagaki F."/>
            <person name="Takami H."/>
        </authorList>
    </citation>
    <scope>NUCLEOTIDE SEQUENCE</scope>
    <source>
        <strain evidence="2">Expedition CK06-06</strain>
    </source>
</reference>
<feature type="transmembrane region" description="Helical" evidence="1">
    <location>
        <begin position="49"/>
        <end position="70"/>
    </location>
</feature>
<evidence type="ECO:0008006" key="3">
    <source>
        <dbReference type="Google" id="ProtNLM"/>
    </source>
</evidence>
<proteinExistence type="predicted"/>
<keyword evidence="1" id="KW-1133">Transmembrane helix</keyword>
<evidence type="ECO:0000256" key="1">
    <source>
        <dbReference type="SAM" id="Phobius"/>
    </source>
</evidence>
<protein>
    <recommendedName>
        <fullName evidence="3">Peptidase M50 domain-containing protein</fullName>
    </recommendedName>
</protein>
<dbReference type="EMBL" id="BARS01016113">
    <property type="protein sequence ID" value="GAF97863.1"/>
    <property type="molecule type" value="Genomic_DNA"/>
</dbReference>
<sequence>MFLAEPPPTQADLNFRLFGFNVRVSPWFWLLAVILGAGGIGGGTPPREILIWVAVVFVSILVHEFGHTLAF</sequence>
<dbReference type="AlphaFoldDB" id="X0TW90"/>
<keyword evidence="1" id="KW-0812">Transmembrane</keyword>
<feature type="transmembrane region" description="Helical" evidence="1">
    <location>
        <begin position="24"/>
        <end position="42"/>
    </location>
</feature>
<organism evidence="2">
    <name type="scientific">marine sediment metagenome</name>
    <dbReference type="NCBI Taxonomy" id="412755"/>
    <lineage>
        <taxon>unclassified sequences</taxon>
        <taxon>metagenomes</taxon>
        <taxon>ecological metagenomes</taxon>
    </lineage>
</organism>